<dbReference type="GO" id="GO:0006508">
    <property type="term" value="P:proteolysis"/>
    <property type="evidence" value="ECO:0007669"/>
    <property type="project" value="UniProtKB-KW"/>
</dbReference>
<keyword evidence="9" id="KW-0808">Transferase</keyword>
<keyword evidence="11" id="KW-0547">Nucleotide-binding</keyword>
<evidence type="ECO:0000256" key="11">
    <source>
        <dbReference type="ARBA" id="ARBA00022741"/>
    </source>
</evidence>
<keyword evidence="12" id="KW-0378">Hydrolase</keyword>
<dbReference type="SUPFAM" id="SSF88633">
    <property type="entry name" value="Positive stranded ssRNA viruses"/>
    <property type="match status" value="2"/>
</dbReference>
<dbReference type="CDD" id="cd00205">
    <property type="entry name" value="rhv_like"/>
    <property type="match status" value="2"/>
</dbReference>
<keyword evidence="8" id="KW-0645">Protease</keyword>
<dbReference type="GO" id="GO:0019028">
    <property type="term" value="C:viral capsid"/>
    <property type="evidence" value="ECO:0007669"/>
    <property type="project" value="UniProtKB-KW"/>
</dbReference>
<dbReference type="InterPro" id="IPR043502">
    <property type="entry name" value="DNA/RNA_pol_sf"/>
</dbReference>
<feature type="region of interest" description="Disordered" evidence="18">
    <location>
        <begin position="1"/>
        <end position="37"/>
    </location>
</feature>
<dbReference type="InterPro" id="IPR033703">
    <property type="entry name" value="Rhv-like"/>
</dbReference>
<evidence type="ECO:0000256" key="5">
    <source>
        <dbReference type="ARBA" id="ARBA00022520"/>
    </source>
</evidence>
<evidence type="ECO:0000256" key="8">
    <source>
        <dbReference type="ARBA" id="ARBA00022670"/>
    </source>
</evidence>
<dbReference type="InterPro" id="IPR043128">
    <property type="entry name" value="Rev_trsase/Diguanyl_cyclase"/>
</dbReference>
<sequence length="2963" mass="333438">MVMADQNKEPYANGPGENSDHLPAQRSVSGPVAPLLDIVNKNKAPSKKYSRKKMTEEVNTRTWYNCRCDSYLINRYSPADSSSDLDESEDEAETSHVVTCGQSAFTSSYACSQSEHALDASIAYLHFNPYNVHLLARAITSPDITERDIEEFMQFDLALFGEIPVPTAAQGPFYRGTRNTLKALRTIVAHILGGYNERFKYINFKKNDVDPKAVANDIVKGMSDAFDKKGISAESLIDPSSMQTCLKKCYRNIAWFYYFVSSLADTVEDPFFLAGYADALNKMYPSKKDGRKTYGSGGMSKNYISKYCRLLLINLVLFMKSEAFKSFGKLKRPPKKQRIKSGTNITSSKSDVPAEQTAQSQVENTQPPSSELHSDDGSSTDLCQDLGPVSGNSENVSFADTCTTPSDHDEASVHTSAASTSSDDSSSDDTAAEDLSSEPVALSTEKSSTEEISSSVSNPSSPPLVPVSELNSLESSDPIEGRVCHSSEDSKVLDPPTPKSSDTFVTLDSSPNLTYLYDQYYVFKKGTVPHNPYVDINKNIEMYTFINTFYLGHGENSINNLSDVNRSMLFSEVFRTAVTSPSEKAVNDLFKVVSTFIYDIYNTDEMTDGFMALLNIIPSKYLENEILHDAKRYLLTGEYTLAETHEFLYYLACLRLAAVVNINPLLILNSIDFLDFFTPIAQEACLIVLLAIVDLTRLIIDPTVDGNRTLLVNYENTLLNDLRAAYHRGEDLAKTPLYLELLSQLNESRLQYCLNWSDRVLQELEADKDDSDIKKVLADETTTIEATELKKKAEEEVSEEADPAYESSLARMGKLLKKWITSPFQKFGGLLSAAFNWIFDKTSNFFKNIKESLINFFDNYVLKYVGSSFAGIKTFLVSMFTSVYDTFVSLKKTVTTLVIKIFAAVLLGYCLIKLLGYLTDPGTVVKVVLDPPPNVDVTYVAQSDGFSAPFKLFACTLLAITGLSRPVIIFCKLLSAFDSFKPASSDVLSLFESAIPASVLTFLTGKGTDPEFVVLGQIYDDLVKVRDITSIRTCESYSKTLNAFVDRCRDYMAHHVGSKEFTHVMAMHREALSLIGDNNALSVQFPRRMRPVLIHLIGPSGVGKTYSAVHMARRLGYKDHQIGNIPGHKDDFWICNSNHRVLIYDEAYCHDESAGKLALYLLGLVNTTPFYNPGSDITGTVSNKKTLLYPDIVFMISQKEVYGPTDLASQKNREDFSVRVEANAQFCAEHGLQLNQKNDLDKLSPEERNSLAWIDFYRYDPILGSNDPTGYSKYADFNQFLMDVAGMVNARRNAFMSSLSEEEKLRILNPNVYFQHMVMQSLSTLPYLTTDLNSFVDGIVDTCREKVVLPDGAIDIPFNAQADEKAPPKNVKKEPSKDPKKSFKPISESSDLKNNSLPVIKRKVLAVEPVDVAQLANVPIIKRTSYVKSKGFECKVPTLSQIVQPSWQKFGIIAPILASLILVVGYTLASYFKKNYRRVDDNVQVANGSYQKWQQSGNPKRKHKKGRGYDSDNDSYGWSPFMEHSAPGELVLNYCTIRFVVDDFEVKARSLYLGNNIFLTYHHAVAHNKELDSNVTITYRDSLVYSGSDYRLLHYQHKDLLALKVNGPLHMTPRSCLKHIIAIDPDLFSSTVSNHHYAYVREDDRPLNWTSGVFIPTRKYTVSFLTSGSYQIYSCDSLIETPIASTYGDCGTALIDDSNHIVGIHVCGTDNRSRISHSGAVTITQAEIIELLDAFNTTFSSQRPMYFLPRTSKLEPTTAEPLALDNGIRMYPPTMSKHQDPQGRDPVVEYIDRIKKFENHSPVDEVLVKRCAYEIAGNFSEAFPNELSPLSLYQAVTGIDHLSAVDLTTSCGYPLCLTYPDGKRSLIDIDHDHEQINLAADLVAEYSKAEAYICHGDNYECVFLGFFKDEPISEKKFLECRTRVIFCGPLGLNLYMRTRVGALLACFHNYTRNCNMALGFNPASSDANFLVDHLCLPRLNHRMIDLDSSAFDLTIHRSFLLAAYNVIKDLVVTRHLMTEQEFDRYIDLVVNPHIVLGDYDCYPYSINPSGNLFTTIINSIVNEMYLRYMFYKVNPNKIFDDYIHAIVYGDDAILSVELDARLDFFMLKRLGAEMGLKLTNGSKDQEEKDFLTFEETSFLSHKYRQTEFGWMGYLKKKNLLCSLAYSKKGVIPPEAIESLMRETCAMPDDEFLAIWTEISNYLPSVKVDPLLPRKLRSFQVTAASAFDSFYHGHSEFTKFDENAPNIEAIVPSIGRGDNLSDASLSLTDGPNSWFQVDSFEWTTSQGAGQEIYTLKVPKIFGANNMQSLPFYTSVYSNFNVCVRFTLNGSRFSQGLLVCYFEPFGKQTAPQSLSMYDCLSVNHILLTPQNSDDVEITIPFSYFRRSFYNENLLSGGTFMGWLHVMVLSKYVVGEGDDTICSVTVFERFDNPSFVLPRNFMVAQGMWSKVLKTSEKAIGQLRSCAEELNLDAPDVVGVPEVVSLSYPSLSYDQLQRPTNELKLTPGEFDGIGRSILPAADMSIENLLSRDWLLDSFDWHGYDATNFVLKTYPLNSTMGFEPNAQVTIPSGIALLNTAIFYRCTFHFRFIVVKSAFQTGRLRFSIVYGPNSYSGDNLNTYKNFVANFDAETNEFELDVGFNASNDFLMTYAGSLDALEYLNYNMGTLVVSVLNPLKNIETSASTVNILTYVSFRDAQLFVPRPMRFWRFVDDEPVNLVAQSEVQDREDVDDQYEESDDLCDLSGVEDKYEHLQFSDTVCLFTDLVRRGRKFNLLDFGLNSADILNVESVRYNNLDASVYNITVKPRFGWEKFFRCWSGSLHYRIYNHSPTSIFTRVMFIPACLHRDTTKVSLASLFGARCVSDNVVVGPLSYSYPPQELAFRYCEVNEYIDVSIPFQTIYNYLEIINYQTEPLGIISILSSGDIEIFQYAGDDFVYGYWYPQEVSMNLFNPSGSVGLEMVNGYFFN</sequence>
<dbReference type="InterPro" id="IPR009003">
    <property type="entry name" value="Peptidase_S1_PA"/>
</dbReference>
<evidence type="ECO:0000259" key="19">
    <source>
        <dbReference type="PROSITE" id="PS50507"/>
    </source>
</evidence>
<feature type="compositionally biased region" description="Polar residues" evidence="18">
    <location>
        <begin position="390"/>
        <end position="405"/>
    </location>
</feature>
<organism evidence="20">
    <name type="scientific">Picornavirales sp</name>
    <dbReference type="NCBI Taxonomy" id="1955153"/>
    <lineage>
        <taxon>Viruses</taxon>
        <taxon>Riboviria</taxon>
        <taxon>Orthornavirae</taxon>
        <taxon>Pisuviricota</taxon>
        <taxon>Pisoniviricetes</taxon>
        <taxon>Picornavirales</taxon>
    </lineage>
</organism>
<feature type="compositionally biased region" description="Low complexity" evidence="18">
    <location>
        <begin position="413"/>
        <end position="424"/>
    </location>
</feature>
<dbReference type="GO" id="GO:0003723">
    <property type="term" value="F:RNA binding"/>
    <property type="evidence" value="ECO:0007669"/>
    <property type="project" value="InterPro"/>
</dbReference>
<accession>A0A6M9Z7C5</accession>
<keyword evidence="15" id="KW-0946">Virion</keyword>
<evidence type="ECO:0000256" key="15">
    <source>
        <dbReference type="ARBA" id="ARBA00022844"/>
    </source>
</evidence>
<protein>
    <recommendedName>
        <fullName evidence="3">Genome polyprotein</fullName>
    </recommendedName>
</protein>
<dbReference type="Pfam" id="PF00680">
    <property type="entry name" value="RdRP_1"/>
    <property type="match status" value="1"/>
</dbReference>
<keyword evidence="16" id="KW-0693">Viral RNA replication</keyword>
<feature type="region of interest" description="Disordered" evidence="18">
    <location>
        <begin position="1364"/>
        <end position="1391"/>
    </location>
</feature>
<dbReference type="PRINTS" id="PR00918">
    <property type="entry name" value="CALICVIRUSNS"/>
</dbReference>
<dbReference type="GO" id="GO:0006351">
    <property type="term" value="P:DNA-templated transcription"/>
    <property type="evidence" value="ECO:0007669"/>
    <property type="project" value="InterPro"/>
</dbReference>
<dbReference type="GO" id="GO:0003968">
    <property type="term" value="F:RNA-directed RNA polymerase activity"/>
    <property type="evidence" value="ECO:0007669"/>
    <property type="project" value="UniProtKB-KW"/>
</dbReference>
<evidence type="ECO:0000256" key="13">
    <source>
        <dbReference type="ARBA" id="ARBA00022807"/>
    </source>
</evidence>
<evidence type="ECO:0000256" key="6">
    <source>
        <dbReference type="ARBA" id="ARBA00022553"/>
    </source>
</evidence>
<dbReference type="SUPFAM" id="SSF50494">
    <property type="entry name" value="Trypsin-like serine proteases"/>
    <property type="match status" value="1"/>
</dbReference>
<evidence type="ECO:0000256" key="9">
    <source>
        <dbReference type="ARBA" id="ARBA00022679"/>
    </source>
</evidence>
<keyword evidence="14" id="KW-0067">ATP-binding</keyword>
<dbReference type="Gene3D" id="3.30.70.270">
    <property type="match status" value="1"/>
</dbReference>
<name>A0A6M9Z7C5_9VIRU</name>
<evidence type="ECO:0000313" key="20">
    <source>
        <dbReference type="EMBL" id="QKN88983.1"/>
    </source>
</evidence>
<feature type="domain" description="RdRp catalytic" evidence="19">
    <location>
        <begin position="1981"/>
        <end position="2104"/>
    </location>
</feature>
<dbReference type="SUPFAM" id="SSF52540">
    <property type="entry name" value="P-loop containing nucleoside triphosphate hydrolases"/>
    <property type="match status" value="1"/>
</dbReference>
<feature type="compositionally biased region" description="Polar residues" evidence="18">
    <location>
        <begin position="340"/>
        <end position="382"/>
    </location>
</feature>
<keyword evidence="5" id="KW-0191">Covalent protein-RNA linkage</keyword>
<dbReference type="Pfam" id="PF00910">
    <property type="entry name" value="RNA_helicase"/>
    <property type="match status" value="1"/>
</dbReference>
<dbReference type="GO" id="GO:0005524">
    <property type="term" value="F:ATP binding"/>
    <property type="evidence" value="ECO:0007669"/>
    <property type="project" value="UniProtKB-KW"/>
</dbReference>
<dbReference type="EMBL" id="MT138391">
    <property type="protein sequence ID" value="QKN88983.1"/>
    <property type="molecule type" value="Genomic_RNA"/>
</dbReference>
<dbReference type="GO" id="GO:0030430">
    <property type="term" value="C:host cell cytoplasm"/>
    <property type="evidence" value="ECO:0007669"/>
    <property type="project" value="UniProtKB-SubCell"/>
</dbReference>
<evidence type="ECO:0000256" key="16">
    <source>
        <dbReference type="ARBA" id="ARBA00022953"/>
    </source>
</evidence>
<keyword evidence="13" id="KW-0788">Thiol protease</keyword>
<feature type="region of interest" description="Disordered" evidence="18">
    <location>
        <begin position="334"/>
        <end position="505"/>
    </location>
</feature>
<evidence type="ECO:0000256" key="3">
    <source>
        <dbReference type="ARBA" id="ARBA00020107"/>
    </source>
</evidence>
<keyword evidence="6" id="KW-0597">Phosphoprotein</keyword>
<evidence type="ECO:0000256" key="2">
    <source>
        <dbReference type="ARBA" id="ARBA00004328"/>
    </source>
</evidence>
<evidence type="ECO:0000256" key="12">
    <source>
        <dbReference type="ARBA" id="ARBA00022801"/>
    </source>
</evidence>
<dbReference type="InterPro" id="IPR000605">
    <property type="entry name" value="Helicase_SF3_ssDNA/RNA_vir"/>
</dbReference>
<evidence type="ECO:0000256" key="17">
    <source>
        <dbReference type="ARBA" id="ARBA00023200"/>
    </source>
</evidence>
<feature type="compositionally biased region" description="Low complexity" evidence="18">
    <location>
        <begin position="437"/>
        <end position="459"/>
    </location>
</feature>
<evidence type="ECO:0000256" key="10">
    <source>
        <dbReference type="ARBA" id="ARBA00022695"/>
    </source>
</evidence>
<dbReference type="GO" id="GO:0008234">
    <property type="term" value="F:cysteine-type peptidase activity"/>
    <property type="evidence" value="ECO:0007669"/>
    <property type="project" value="UniProtKB-KW"/>
</dbReference>
<dbReference type="InterPro" id="IPR027417">
    <property type="entry name" value="P-loop_NTPase"/>
</dbReference>
<feature type="region of interest" description="Disordered" evidence="18">
    <location>
        <begin position="1492"/>
        <end position="1511"/>
    </location>
</feature>
<proteinExistence type="predicted"/>
<dbReference type="SUPFAM" id="SSF56672">
    <property type="entry name" value="DNA/RNA polymerases"/>
    <property type="match status" value="1"/>
</dbReference>
<dbReference type="PROSITE" id="PS50507">
    <property type="entry name" value="RDRP_SSRNA_POS"/>
    <property type="match status" value="1"/>
</dbReference>
<evidence type="ECO:0000256" key="7">
    <source>
        <dbReference type="ARBA" id="ARBA00022561"/>
    </source>
</evidence>
<evidence type="ECO:0000256" key="4">
    <source>
        <dbReference type="ARBA" id="ARBA00022484"/>
    </source>
</evidence>
<dbReference type="Gene3D" id="2.60.120.20">
    <property type="match status" value="2"/>
</dbReference>
<keyword evidence="10" id="KW-0548">Nucleotidyltransferase</keyword>
<dbReference type="CDD" id="cd23169">
    <property type="entry name" value="ps-ssRNAv-Picornavirales"/>
    <property type="match status" value="1"/>
</dbReference>
<feature type="compositionally biased region" description="Basic and acidic residues" evidence="18">
    <location>
        <begin position="1364"/>
        <end position="1381"/>
    </location>
</feature>
<keyword evidence="7" id="KW-0167">Capsid protein</keyword>
<comment type="subcellular location">
    <subcellularLocation>
        <location evidence="1">Host cytoplasm</location>
    </subcellularLocation>
    <subcellularLocation>
        <location evidence="2">Virion</location>
    </subcellularLocation>
</comment>
<dbReference type="GO" id="GO:0039694">
    <property type="term" value="P:viral RNA genome replication"/>
    <property type="evidence" value="ECO:0007669"/>
    <property type="project" value="InterPro"/>
</dbReference>
<keyword evidence="4" id="KW-0696">RNA-directed RNA polymerase</keyword>
<keyword evidence="17" id="KW-1035">Host cytoplasm</keyword>
<reference evidence="20" key="1">
    <citation type="submission" date="2020-01" db="EMBL/GenBank/DDBJ databases">
        <title>Viral genomes from wild and zoo birds in China.</title>
        <authorList>
            <person name="He M.Y."/>
            <person name="Shan L.T."/>
            <person name="Zhang W."/>
            <person name="Yang X.S."/>
        </authorList>
    </citation>
    <scope>NUCLEOTIDE SEQUENCE</scope>
    <source>
        <strain evidence="20">Blp211pic1</strain>
    </source>
</reference>
<dbReference type="InterPro" id="IPR001205">
    <property type="entry name" value="RNA-dir_pol_C"/>
</dbReference>
<evidence type="ECO:0000256" key="1">
    <source>
        <dbReference type="ARBA" id="ARBA00004192"/>
    </source>
</evidence>
<dbReference type="InterPro" id="IPR029053">
    <property type="entry name" value="Viral_coat"/>
</dbReference>
<feature type="compositionally biased region" description="Acidic residues" evidence="18">
    <location>
        <begin position="425"/>
        <end position="436"/>
    </location>
</feature>
<feature type="compositionally biased region" description="Basic and acidic residues" evidence="18">
    <location>
        <begin position="479"/>
        <end position="492"/>
    </location>
</feature>
<dbReference type="GO" id="GO:0003724">
    <property type="term" value="F:RNA helicase activity"/>
    <property type="evidence" value="ECO:0007669"/>
    <property type="project" value="InterPro"/>
</dbReference>
<evidence type="ECO:0000256" key="18">
    <source>
        <dbReference type="SAM" id="MobiDB-lite"/>
    </source>
</evidence>
<evidence type="ECO:0000256" key="14">
    <source>
        <dbReference type="ARBA" id="ARBA00022840"/>
    </source>
</evidence>
<dbReference type="InterPro" id="IPR007094">
    <property type="entry name" value="RNA-dir_pol_PSvirus"/>
</dbReference>
<dbReference type="InterPro" id="IPR004004">
    <property type="entry name" value="Helic/Pol/Pept_Calicivir-typ"/>
</dbReference>